<accession>A0A2X1A0S9</accession>
<dbReference type="Gene3D" id="3.40.50.620">
    <property type="entry name" value="HUPs"/>
    <property type="match status" value="1"/>
</dbReference>
<proteinExistence type="predicted"/>
<dbReference type="Proteomes" id="UP000251431">
    <property type="component" value="Unassembled WGS sequence"/>
</dbReference>
<dbReference type="AlphaFoldDB" id="A0A2X1A0S9"/>
<dbReference type="RefSeq" id="WP_112117251.1">
    <property type="nucleotide sequence ID" value="NZ_UAQE01000001.1"/>
</dbReference>
<name>A0A2X1A0S9_9BACI</name>
<dbReference type="EMBL" id="UAQE01000001">
    <property type="protein sequence ID" value="SPT99180.1"/>
    <property type="molecule type" value="Genomic_DNA"/>
</dbReference>
<evidence type="ECO:0000313" key="2">
    <source>
        <dbReference type="EMBL" id="SPU37899.1"/>
    </source>
</evidence>
<protein>
    <recommendedName>
        <fullName evidence="4">Phosphoadenosine phosphosulphate reductase domain-containing protein</fullName>
    </recommendedName>
</protein>
<dbReference type="EMBL" id="UAQE01000004">
    <property type="protein sequence ID" value="SPU37899.1"/>
    <property type="molecule type" value="Genomic_DNA"/>
</dbReference>
<reference evidence="2 3" key="1">
    <citation type="submission" date="2018-06" db="EMBL/GenBank/DDBJ databases">
        <authorList>
            <consortium name="Pathogen Informatics"/>
            <person name="Doyle S."/>
        </authorList>
    </citation>
    <scope>NUCLEOTIDE SEQUENCE [LARGE SCALE GENOMIC DNA]</scope>
    <source>
        <strain evidence="2 3">NCTC7582</strain>
    </source>
</reference>
<organism evidence="2 3">
    <name type="scientific">Lysinibacillus capsici</name>
    <dbReference type="NCBI Taxonomy" id="2115968"/>
    <lineage>
        <taxon>Bacteria</taxon>
        <taxon>Bacillati</taxon>
        <taxon>Bacillota</taxon>
        <taxon>Bacilli</taxon>
        <taxon>Bacillales</taxon>
        <taxon>Bacillaceae</taxon>
        <taxon>Lysinibacillus</taxon>
    </lineage>
</organism>
<gene>
    <name evidence="1" type="ORF">NCTC7582_02116</name>
    <name evidence="2" type="ORF">NCTC7582_03843</name>
</gene>
<dbReference type="InterPro" id="IPR014729">
    <property type="entry name" value="Rossmann-like_a/b/a_fold"/>
</dbReference>
<evidence type="ECO:0000313" key="3">
    <source>
        <dbReference type="Proteomes" id="UP000251431"/>
    </source>
</evidence>
<evidence type="ECO:0000313" key="1">
    <source>
        <dbReference type="EMBL" id="SPT99180.1"/>
    </source>
</evidence>
<sequence>MIKKHYNDGKKHVHVLSFGGGTQSIALTLMALEGKINGVIPDYIIFADTGNEPKAVMDQVNKVREYVKAKYNREIIITSRGNIYDDILRATKTGERVSSLPFHTLDRGKMLEAIGKRQCTNDYKIEVIKQKVRTLLGYKPRQHVKEIVHMWKGISTDEIQRVKPIDDKWIEAEHPLVWDVNMDRSACVAYVERELGFTPVKSACIICPFHDNEHWLSIKKGSTEEFEAACKLDDAIRNGLKYESELYLHRSRKPLREVNLNEDQLTFDDFMNECEGFCGI</sequence>
<evidence type="ECO:0008006" key="4">
    <source>
        <dbReference type="Google" id="ProtNLM"/>
    </source>
</evidence>